<evidence type="ECO:0000313" key="2">
    <source>
        <dbReference type="EMBL" id="OBY29665.1"/>
    </source>
</evidence>
<dbReference type="InterPro" id="IPR029787">
    <property type="entry name" value="Nucleotide_cyclase"/>
</dbReference>
<proteinExistence type="predicted"/>
<sequence>MNLIPTIESSVEEIMAAAWNITNGTVVPETEDIVMRNGGRLVQATYVYADLADSSKIAQSLKKEAAAKIIRAFVNSATRILRNFGGEIRSFDGDRVMAIYMGDDKNWNAVRAALAINWAVSEVIRPAIKSNWSDGEDFCNISHRVGIDTGESLIVRGGARNNNDLISVGGAPNIAAKLSDLKNGYSTYITDRVYEGLTDDLIYYESNGIRRNCWSRLYSTVQIGGTYNTVYGSNVYWSS</sequence>
<reference evidence="2 3" key="1">
    <citation type="submission" date="2015-06" db="EMBL/GenBank/DDBJ databases">
        <title>Genome sequence of Mycobacterium kumamotonense strain Roo.</title>
        <authorList>
            <person name="Greninger A.L."/>
            <person name="Cunningham G."/>
            <person name="Miller S."/>
        </authorList>
    </citation>
    <scope>NUCLEOTIDE SEQUENCE [LARGE SCALE GENOMIC DNA]</scope>
    <source>
        <strain evidence="2 3">Roo</strain>
    </source>
</reference>
<gene>
    <name evidence="2" type="ORF">ACT18_21825</name>
</gene>
<protein>
    <submittedName>
        <fullName evidence="2">Adenylate cyclase</fullName>
    </submittedName>
</protein>
<name>A0A1B8SA95_9MYCO</name>
<comment type="caution">
    <text evidence="2">The sequence shown here is derived from an EMBL/GenBank/DDBJ whole genome shotgun (WGS) entry which is preliminary data.</text>
</comment>
<dbReference type="EMBL" id="LFOE01000058">
    <property type="protein sequence ID" value="OBY29665.1"/>
    <property type="molecule type" value="Genomic_DNA"/>
</dbReference>
<dbReference type="GO" id="GO:0035556">
    <property type="term" value="P:intracellular signal transduction"/>
    <property type="evidence" value="ECO:0007669"/>
    <property type="project" value="InterPro"/>
</dbReference>
<organism evidence="2 3">
    <name type="scientific">Mycolicibacter kumamotonensis</name>
    <dbReference type="NCBI Taxonomy" id="354243"/>
    <lineage>
        <taxon>Bacteria</taxon>
        <taxon>Bacillati</taxon>
        <taxon>Actinomycetota</taxon>
        <taxon>Actinomycetes</taxon>
        <taxon>Mycobacteriales</taxon>
        <taxon>Mycobacteriaceae</taxon>
        <taxon>Mycolicibacter</taxon>
    </lineage>
</organism>
<dbReference type="InterPro" id="IPR001054">
    <property type="entry name" value="A/G_cyclase"/>
</dbReference>
<evidence type="ECO:0000313" key="3">
    <source>
        <dbReference type="Proteomes" id="UP000092668"/>
    </source>
</evidence>
<dbReference type="PATRIC" id="fig|354243.3.peg.4503"/>
<dbReference type="Gene3D" id="3.30.70.1230">
    <property type="entry name" value="Nucleotide cyclase"/>
    <property type="match status" value="1"/>
</dbReference>
<dbReference type="GO" id="GO:0004016">
    <property type="term" value="F:adenylate cyclase activity"/>
    <property type="evidence" value="ECO:0007669"/>
    <property type="project" value="UniProtKB-ARBA"/>
</dbReference>
<dbReference type="AlphaFoldDB" id="A0A1B8SA95"/>
<accession>A0A1B8SA95</accession>
<dbReference type="GO" id="GO:0009190">
    <property type="term" value="P:cyclic nucleotide biosynthetic process"/>
    <property type="evidence" value="ECO:0007669"/>
    <property type="project" value="InterPro"/>
</dbReference>
<dbReference type="RefSeq" id="WP_065289523.1">
    <property type="nucleotide sequence ID" value="NZ_LFOE01000058.1"/>
</dbReference>
<dbReference type="Proteomes" id="UP000092668">
    <property type="component" value="Unassembled WGS sequence"/>
</dbReference>
<keyword evidence="3" id="KW-1185">Reference proteome</keyword>
<feature type="domain" description="Guanylate cyclase" evidence="1">
    <location>
        <begin position="45"/>
        <end position="179"/>
    </location>
</feature>
<dbReference type="PROSITE" id="PS50125">
    <property type="entry name" value="GUANYLATE_CYCLASE_2"/>
    <property type="match status" value="1"/>
</dbReference>
<evidence type="ECO:0000259" key="1">
    <source>
        <dbReference type="PROSITE" id="PS50125"/>
    </source>
</evidence>
<dbReference type="CDD" id="cd07302">
    <property type="entry name" value="CHD"/>
    <property type="match status" value="1"/>
</dbReference>
<dbReference type="SUPFAM" id="SSF55073">
    <property type="entry name" value="Nucleotide cyclase"/>
    <property type="match status" value="1"/>
</dbReference>